<evidence type="ECO:0000256" key="6">
    <source>
        <dbReference type="ARBA" id="ARBA00023306"/>
    </source>
</evidence>
<evidence type="ECO:0000256" key="1">
    <source>
        <dbReference type="ARBA" id="ARBA00022475"/>
    </source>
</evidence>
<dbReference type="GO" id="GO:0005886">
    <property type="term" value="C:plasma membrane"/>
    <property type="evidence" value="ECO:0007669"/>
    <property type="project" value="UniProtKB-SubCell"/>
</dbReference>
<keyword evidence="4 7" id="KW-1133">Transmembrane helix</keyword>
<sequence length="136" mass="15319">MSKSSKPSDEPKDAVSDAVDESLIDPAETAETSDTLGVAKKTKAEREAEKEEARREKERETLRRRTTPQPVKLDGGKNPGWWVPTMLGFMVLGLIWLVVYYLSGSKQYPVPSLNQWNMAVGFALIMIGFIMTTRWK</sequence>
<organism evidence="9 10">
    <name type="scientific">Calidifontibacter indicus</name>
    <dbReference type="NCBI Taxonomy" id="419650"/>
    <lineage>
        <taxon>Bacteria</taxon>
        <taxon>Bacillati</taxon>
        <taxon>Actinomycetota</taxon>
        <taxon>Actinomycetes</taxon>
        <taxon>Micrococcales</taxon>
        <taxon>Dermacoccaceae</taxon>
        <taxon>Calidifontibacter</taxon>
    </lineage>
</organism>
<evidence type="ECO:0000256" key="2">
    <source>
        <dbReference type="ARBA" id="ARBA00022618"/>
    </source>
</evidence>
<comment type="function">
    <text evidence="7">Involved in cell division.</text>
</comment>
<dbReference type="Pfam" id="PF06781">
    <property type="entry name" value="CrgA"/>
    <property type="match status" value="1"/>
</dbReference>
<keyword evidence="2 7" id="KW-0132">Cell division</keyword>
<comment type="caution">
    <text evidence="9">The sequence shown here is derived from an EMBL/GenBank/DDBJ whole genome shotgun (WGS) entry which is preliminary data.</text>
</comment>
<dbReference type="EMBL" id="QTUA01000001">
    <property type="protein sequence ID" value="REF29602.1"/>
    <property type="molecule type" value="Genomic_DNA"/>
</dbReference>
<feature type="transmembrane region" description="Helical" evidence="7">
    <location>
        <begin position="81"/>
        <end position="103"/>
    </location>
</feature>
<evidence type="ECO:0000313" key="9">
    <source>
        <dbReference type="EMBL" id="REF29602.1"/>
    </source>
</evidence>
<protein>
    <recommendedName>
        <fullName evidence="7">Cell division protein CrgA</fullName>
    </recommendedName>
</protein>
<evidence type="ECO:0000256" key="3">
    <source>
        <dbReference type="ARBA" id="ARBA00022692"/>
    </source>
</evidence>
<keyword evidence="5 7" id="KW-0472">Membrane</keyword>
<keyword evidence="3 7" id="KW-0812">Transmembrane</keyword>
<comment type="subcellular location">
    <subcellularLocation>
        <location evidence="7">Cell membrane</location>
        <topology evidence="7">Multi-pass membrane protein</topology>
    </subcellularLocation>
</comment>
<evidence type="ECO:0000256" key="5">
    <source>
        <dbReference type="ARBA" id="ARBA00023136"/>
    </source>
</evidence>
<evidence type="ECO:0000256" key="7">
    <source>
        <dbReference type="HAMAP-Rule" id="MF_00631"/>
    </source>
</evidence>
<keyword evidence="6 7" id="KW-0131">Cell cycle</keyword>
<feature type="compositionally biased region" description="Basic and acidic residues" evidence="8">
    <location>
        <begin position="1"/>
        <end position="15"/>
    </location>
</feature>
<gene>
    <name evidence="7" type="primary">crgA</name>
    <name evidence="9" type="ORF">DFJ65_0556</name>
</gene>
<keyword evidence="1 7" id="KW-1003">Cell membrane</keyword>
<dbReference type="AlphaFoldDB" id="A0A3D9UJI2"/>
<dbReference type="GO" id="GO:0051301">
    <property type="term" value="P:cell division"/>
    <property type="evidence" value="ECO:0007669"/>
    <property type="project" value="UniProtKB-UniRule"/>
</dbReference>
<evidence type="ECO:0000256" key="8">
    <source>
        <dbReference type="SAM" id="MobiDB-lite"/>
    </source>
</evidence>
<evidence type="ECO:0000313" key="10">
    <source>
        <dbReference type="Proteomes" id="UP000256253"/>
    </source>
</evidence>
<dbReference type="Proteomes" id="UP000256253">
    <property type="component" value="Unassembled WGS sequence"/>
</dbReference>
<dbReference type="InterPro" id="IPR009619">
    <property type="entry name" value="CrgA"/>
</dbReference>
<reference evidence="9 10" key="1">
    <citation type="submission" date="2018-08" db="EMBL/GenBank/DDBJ databases">
        <title>Sequencing the genomes of 1000 actinobacteria strains.</title>
        <authorList>
            <person name="Klenk H.-P."/>
        </authorList>
    </citation>
    <scope>NUCLEOTIDE SEQUENCE [LARGE SCALE GENOMIC DNA]</scope>
    <source>
        <strain evidence="9 10">DSM 22967</strain>
    </source>
</reference>
<dbReference type="HAMAP" id="MF_00631">
    <property type="entry name" value="CrgA"/>
    <property type="match status" value="1"/>
</dbReference>
<evidence type="ECO:0000256" key="4">
    <source>
        <dbReference type="ARBA" id="ARBA00022989"/>
    </source>
</evidence>
<name>A0A3D9UJI2_9MICO</name>
<feature type="transmembrane region" description="Helical" evidence="7">
    <location>
        <begin position="115"/>
        <end position="133"/>
    </location>
</feature>
<keyword evidence="10" id="KW-1185">Reference proteome</keyword>
<comment type="similarity">
    <text evidence="7">Belongs to the CrgA family.</text>
</comment>
<feature type="region of interest" description="Disordered" evidence="8">
    <location>
        <begin position="1"/>
        <end position="75"/>
    </location>
</feature>
<feature type="compositionally biased region" description="Basic and acidic residues" evidence="8">
    <location>
        <begin position="42"/>
        <end position="63"/>
    </location>
</feature>
<dbReference type="RefSeq" id="WP_245949943.1">
    <property type="nucleotide sequence ID" value="NZ_QTUA01000001.1"/>
</dbReference>
<proteinExistence type="inferred from homology"/>
<accession>A0A3D9UJI2</accession>